<evidence type="ECO:0000256" key="6">
    <source>
        <dbReference type="ARBA" id="ARBA00048501"/>
    </source>
</evidence>
<dbReference type="Pfam" id="PF21139">
    <property type="entry name" value="BT_MCC_alpha"/>
    <property type="match status" value="1"/>
</dbReference>
<organism evidence="12 13">
    <name type="scientific">Planotetraspora mira</name>
    <dbReference type="NCBI Taxonomy" id="58121"/>
    <lineage>
        <taxon>Bacteria</taxon>
        <taxon>Bacillati</taxon>
        <taxon>Actinomycetota</taxon>
        <taxon>Actinomycetes</taxon>
        <taxon>Streptosporangiales</taxon>
        <taxon>Streptosporangiaceae</taxon>
        <taxon>Planotetraspora</taxon>
    </lineage>
</organism>
<evidence type="ECO:0000256" key="2">
    <source>
        <dbReference type="ARBA" id="ARBA00022598"/>
    </source>
</evidence>
<gene>
    <name evidence="12" type="ORF">Pmi06nite_06690</name>
</gene>
<dbReference type="Pfam" id="PF02786">
    <property type="entry name" value="CPSase_L_D2"/>
    <property type="match status" value="1"/>
</dbReference>
<dbReference type="InterPro" id="IPR005482">
    <property type="entry name" value="Biotin_COase_C"/>
</dbReference>
<evidence type="ECO:0000313" key="13">
    <source>
        <dbReference type="Proteomes" id="UP000650628"/>
    </source>
</evidence>
<keyword evidence="13" id="KW-1185">Reference proteome</keyword>
<dbReference type="GO" id="GO:0005524">
    <property type="term" value="F:ATP binding"/>
    <property type="evidence" value="ECO:0007669"/>
    <property type="project" value="UniProtKB-UniRule"/>
</dbReference>
<keyword evidence="3 7" id="KW-0547">Nucleotide-binding</keyword>
<dbReference type="PROSITE" id="PS50968">
    <property type="entry name" value="BIOTINYL_LIPOYL"/>
    <property type="match status" value="1"/>
</dbReference>
<dbReference type="InterPro" id="IPR000089">
    <property type="entry name" value="Biotin_lipoyl"/>
</dbReference>
<dbReference type="FunFam" id="2.40.50.100:FF:000003">
    <property type="entry name" value="Acetyl-CoA carboxylase biotin carboxyl carrier protein"/>
    <property type="match status" value="1"/>
</dbReference>
<dbReference type="InterPro" id="IPR001882">
    <property type="entry name" value="Biotin_BS"/>
</dbReference>
<dbReference type="SMART" id="SM00878">
    <property type="entry name" value="Biotin_carb_C"/>
    <property type="match status" value="1"/>
</dbReference>
<evidence type="ECO:0000259" key="11">
    <source>
        <dbReference type="PROSITE" id="PS50979"/>
    </source>
</evidence>
<keyword evidence="2" id="KW-0436">Ligase</keyword>
<accession>A0A8J3TK82</accession>
<dbReference type="SUPFAM" id="SSF51246">
    <property type="entry name" value="Rudiment single hybrid motif"/>
    <property type="match status" value="1"/>
</dbReference>
<protein>
    <submittedName>
        <fullName evidence="12">Acetyl/propionyl-CoA carboxylase subuit alpha</fullName>
    </submittedName>
</protein>
<dbReference type="Gene3D" id="2.40.50.100">
    <property type="match status" value="1"/>
</dbReference>
<feature type="domain" description="Biotin carboxylation" evidence="11">
    <location>
        <begin position="3"/>
        <end position="442"/>
    </location>
</feature>
<dbReference type="SUPFAM" id="SSF51230">
    <property type="entry name" value="Single hybrid motif"/>
    <property type="match status" value="1"/>
</dbReference>
<dbReference type="SUPFAM" id="SSF52440">
    <property type="entry name" value="PreATP-grasp domain"/>
    <property type="match status" value="1"/>
</dbReference>
<dbReference type="PROSITE" id="PS00867">
    <property type="entry name" value="CPSASE_2"/>
    <property type="match status" value="1"/>
</dbReference>
<dbReference type="PROSITE" id="PS00188">
    <property type="entry name" value="BIOTIN"/>
    <property type="match status" value="1"/>
</dbReference>
<dbReference type="InterPro" id="IPR011054">
    <property type="entry name" value="Rudment_hybrid_motif"/>
</dbReference>
<evidence type="ECO:0000313" key="12">
    <source>
        <dbReference type="EMBL" id="GII27227.1"/>
    </source>
</evidence>
<dbReference type="PROSITE" id="PS50979">
    <property type="entry name" value="BC"/>
    <property type="match status" value="1"/>
</dbReference>
<reference evidence="12 13" key="1">
    <citation type="submission" date="2021-01" db="EMBL/GenBank/DDBJ databases">
        <title>Whole genome shotgun sequence of Planotetraspora mira NBRC 15435.</title>
        <authorList>
            <person name="Komaki H."/>
            <person name="Tamura T."/>
        </authorList>
    </citation>
    <scope>NUCLEOTIDE SEQUENCE [LARGE SCALE GENOMIC DNA]</scope>
    <source>
        <strain evidence="12 13">NBRC 15435</strain>
    </source>
</reference>
<keyword evidence="5" id="KW-0092">Biotin</keyword>
<comment type="cofactor">
    <cofactor evidence="1">
        <name>biotin</name>
        <dbReference type="ChEBI" id="CHEBI:57586"/>
    </cofactor>
</comment>
<evidence type="ECO:0000259" key="9">
    <source>
        <dbReference type="PROSITE" id="PS50968"/>
    </source>
</evidence>
<dbReference type="AlphaFoldDB" id="A0A8J3TK82"/>
<dbReference type="PANTHER" id="PTHR18866">
    <property type="entry name" value="CARBOXYLASE:PYRUVATE/ACETYL-COA/PROPIONYL-COA CARBOXYLASE"/>
    <property type="match status" value="1"/>
</dbReference>
<dbReference type="Pfam" id="PF00289">
    <property type="entry name" value="Biotin_carb_N"/>
    <property type="match status" value="1"/>
</dbReference>
<feature type="compositionally biased region" description="Pro residues" evidence="8">
    <location>
        <begin position="675"/>
        <end position="693"/>
    </location>
</feature>
<keyword evidence="4 7" id="KW-0067">ATP-binding</keyword>
<dbReference type="PANTHER" id="PTHR18866:SF126">
    <property type="entry name" value="BIOTIN CARBOXYLASE"/>
    <property type="match status" value="1"/>
</dbReference>
<dbReference type="GO" id="GO:0046872">
    <property type="term" value="F:metal ion binding"/>
    <property type="evidence" value="ECO:0007669"/>
    <property type="project" value="InterPro"/>
</dbReference>
<evidence type="ECO:0000256" key="1">
    <source>
        <dbReference type="ARBA" id="ARBA00001953"/>
    </source>
</evidence>
<dbReference type="InterPro" id="IPR050856">
    <property type="entry name" value="Biotin_carboxylase_complex"/>
</dbReference>
<evidence type="ECO:0000256" key="5">
    <source>
        <dbReference type="ARBA" id="ARBA00023267"/>
    </source>
</evidence>
<dbReference type="InterPro" id="IPR011764">
    <property type="entry name" value="Biotin_carboxylation_dom"/>
</dbReference>
<dbReference type="PROSITE" id="PS50975">
    <property type="entry name" value="ATP_GRASP"/>
    <property type="match status" value="1"/>
</dbReference>
<dbReference type="FunFam" id="3.40.50.20:FF:000010">
    <property type="entry name" value="Propionyl-CoA carboxylase subunit alpha"/>
    <property type="match status" value="1"/>
</dbReference>
<name>A0A8J3TK82_9ACTN</name>
<evidence type="ECO:0000259" key="10">
    <source>
        <dbReference type="PROSITE" id="PS50975"/>
    </source>
</evidence>
<evidence type="ECO:0000256" key="3">
    <source>
        <dbReference type="ARBA" id="ARBA00022741"/>
    </source>
</evidence>
<dbReference type="EMBL" id="BOOO01000003">
    <property type="protein sequence ID" value="GII27227.1"/>
    <property type="molecule type" value="Genomic_DNA"/>
</dbReference>
<feature type="region of interest" description="Disordered" evidence="8">
    <location>
        <begin position="651"/>
        <end position="730"/>
    </location>
</feature>
<dbReference type="Pfam" id="PF02785">
    <property type="entry name" value="Biotin_carb_C"/>
    <property type="match status" value="1"/>
</dbReference>
<comment type="caution">
    <text evidence="12">The sequence shown here is derived from an EMBL/GenBank/DDBJ whole genome shotgun (WGS) entry which is preliminary data.</text>
</comment>
<dbReference type="InterPro" id="IPR011761">
    <property type="entry name" value="ATP-grasp"/>
</dbReference>
<sequence length="730" mass="76625">MGMIRRLLVANRGEIARRVFRTCRELGVETVAVYSDADASAPHVAEADHAVRLGDPRAYLDPERIVEAARRSGADAVHPGYGFLSENAPFAQAVLEAGLTWVGPAPEAIAAMGSKIEAKAMMIEAGVPVLAGVTVTPDELPALDLPLLVKASAGGGGRGMRVVRDAAELPAAVESAQREALAAFGDGTVFAEPLLEGARHIEVQILADSHGTVWALGERECSIQRRHQKVIEEAPSPAVSPELRRELCDTAIRVAKAIGYVGAGTVEFLLGENGFFFLEMNTRLQVEHPVTECVYGVDLVRLQLEIAEGAQLAGLPPSPVGHAIEVRLYAEDPARGWLPQSGVLHRFDVPEVDAEFRLGGRLRLDSGVVAGDEVGVHYDPMLAKIISYGETRAEAARRLASALARTKIHGLTTNRDLLVSVLRHPDFLSGALDTGFLDRNAVTAPLADAEAVRISGLAAALAQASANRVAARVLGGLPSGWRNVASRPQSAAFLTEGGETVEIAYRFTRGGLAAEGFDGVTLVSAAPGRVVLESGGLRHAFDVAAYPGLVHVDSPLGPVRLAPVERLPEPVEQVVPGSLLAPMPGTVLRIEVEQGDTVTAGQPVIVLEAMKMEHRIVSSASGRLSVLNVAPGRQVEAGAVLAVIEEAAEQAPADLTPTDPVLPDPTPTDSVLPDPVFPEPVPVEQAPPGPVPADPAAAEAVEPVEPAEPVEAVKPVQPVESPVAEPAGEQ</sequence>
<dbReference type="InterPro" id="IPR011053">
    <property type="entry name" value="Single_hybrid_motif"/>
</dbReference>
<dbReference type="InterPro" id="IPR005481">
    <property type="entry name" value="BC-like_N"/>
</dbReference>
<feature type="domain" description="ATP-grasp" evidence="10">
    <location>
        <begin position="119"/>
        <end position="308"/>
    </location>
</feature>
<feature type="domain" description="Lipoyl-binding" evidence="9">
    <location>
        <begin position="570"/>
        <end position="645"/>
    </location>
</feature>
<dbReference type="Gene3D" id="3.30.470.20">
    <property type="entry name" value="ATP-grasp fold, B domain"/>
    <property type="match status" value="1"/>
</dbReference>
<dbReference type="SUPFAM" id="SSF56059">
    <property type="entry name" value="Glutathione synthetase ATP-binding domain-like"/>
    <property type="match status" value="1"/>
</dbReference>
<dbReference type="InterPro" id="IPR016185">
    <property type="entry name" value="PreATP-grasp_dom_sf"/>
</dbReference>
<proteinExistence type="predicted"/>
<dbReference type="Proteomes" id="UP000650628">
    <property type="component" value="Unassembled WGS sequence"/>
</dbReference>
<dbReference type="Pfam" id="PF00364">
    <property type="entry name" value="Biotin_lipoyl"/>
    <property type="match status" value="1"/>
</dbReference>
<dbReference type="InterPro" id="IPR048429">
    <property type="entry name" value="MCC_alpha_BT"/>
</dbReference>
<dbReference type="GO" id="GO:0004075">
    <property type="term" value="F:biotin carboxylase activity"/>
    <property type="evidence" value="ECO:0007669"/>
    <property type="project" value="UniProtKB-EC"/>
</dbReference>
<dbReference type="CDD" id="cd06850">
    <property type="entry name" value="biotinyl_domain"/>
    <property type="match status" value="1"/>
</dbReference>
<dbReference type="InterPro" id="IPR005479">
    <property type="entry name" value="CPAse_ATP-bd"/>
</dbReference>
<evidence type="ECO:0000256" key="4">
    <source>
        <dbReference type="ARBA" id="ARBA00022840"/>
    </source>
</evidence>
<evidence type="ECO:0000256" key="8">
    <source>
        <dbReference type="SAM" id="MobiDB-lite"/>
    </source>
</evidence>
<feature type="compositionally biased region" description="Low complexity" evidence="8">
    <location>
        <begin position="694"/>
        <end position="720"/>
    </location>
</feature>
<comment type="catalytic activity">
    <reaction evidence="6">
        <text>N(6)-biotinyl-L-lysyl-[protein] + hydrogencarbonate + ATP = N(6)-carboxybiotinyl-L-lysyl-[protein] + ADP + phosphate + H(+)</text>
        <dbReference type="Rhea" id="RHEA:13501"/>
        <dbReference type="Rhea" id="RHEA-COMP:10505"/>
        <dbReference type="Rhea" id="RHEA-COMP:10506"/>
        <dbReference type="ChEBI" id="CHEBI:15378"/>
        <dbReference type="ChEBI" id="CHEBI:17544"/>
        <dbReference type="ChEBI" id="CHEBI:30616"/>
        <dbReference type="ChEBI" id="CHEBI:43474"/>
        <dbReference type="ChEBI" id="CHEBI:83144"/>
        <dbReference type="ChEBI" id="CHEBI:83145"/>
        <dbReference type="ChEBI" id="CHEBI:456216"/>
        <dbReference type="EC" id="6.3.4.14"/>
    </reaction>
    <physiologicalReaction direction="left-to-right" evidence="6">
        <dbReference type="Rhea" id="RHEA:13502"/>
    </physiologicalReaction>
</comment>
<evidence type="ECO:0000256" key="7">
    <source>
        <dbReference type="PROSITE-ProRule" id="PRU00409"/>
    </source>
</evidence>